<evidence type="ECO:0000256" key="2">
    <source>
        <dbReference type="ARBA" id="ARBA00022630"/>
    </source>
</evidence>
<dbReference type="GO" id="GO:0016491">
    <property type="term" value="F:oxidoreductase activity"/>
    <property type="evidence" value="ECO:0007669"/>
    <property type="project" value="UniProtKB-KW"/>
</dbReference>
<evidence type="ECO:0000256" key="1">
    <source>
        <dbReference type="ARBA" id="ARBA00005466"/>
    </source>
</evidence>
<keyword evidence="7" id="KW-1185">Reference proteome</keyword>
<reference evidence="6 7" key="1">
    <citation type="submission" date="2016-07" db="EMBL/GenBank/DDBJ databases">
        <title>Pervasive Adenine N6-methylation of Active Genes in Fungi.</title>
        <authorList>
            <consortium name="DOE Joint Genome Institute"/>
            <person name="Mondo S.J."/>
            <person name="Dannebaum R.O."/>
            <person name="Kuo R.C."/>
            <person name="Labutti K."/>
            <person name="Haridas S."/>
            <person name="Kuo A."/>
            <person name="Salamov A."/>
            <person name="Ahrendt S.R."/>
            <person name="Lipzen A."/>
            <person name="Sullivan W."/>
            <person name="Andreopoulos W.B."/>
            <person name="Clum A."/>
            <person name="Lindquist E."/>
            <person name="Daum C."/>
            <person name="Ramamoorthy G.K."/>
            <person name="Gryganskyi A."/>
            <person name="Culley D."/>
            <person name="Magnuson J.K."/>
            <person name="James T.Y."/>
            <person name="O'Malley M.A."/>
            <person name="Stajich J.E."/>
            <person name="Spatafora J.W."/>
            <person name="Visel A."/>
            <person name="Grigoriev I.V."/>
        </authorList>
    </citation>
    <scope>NUCLEOTIDE SEQUENCE [LARGE SCALE GENOMIC DNA]</scope>
    <source>
        <strain evidence="6 7">CBS 115471</strain>
    </source>
</reference>
<evidence type="ECO:0000256" key="4">
    <source>
        <dbReference type="ARBA" id="ARBA00023002"/>
    </source>
</evidence>
<dbReference type="InterPro" id="IPR036318">
    <property type="entry name" value="FAD-bd_PCMH-like_sf"/>
</dbReference>
<dbReference type="Pfam" id="PF01565">
    <property type="entry name" value="FAD_binding_4"/>
    <property type="match status" value="1"/>
</dbReference>
<accession>A0A1Y1ZTL7</accession>
<dbReference type="GO" id="GO:0050660">
    <property type="term" value="F:flavin adenine dinucleotide binding"/>
    <property type="evidence" value="ECO:0007669"/>
    <property type="project" value="InterPro"/>
</dbReference>
<keyword evidence="3" id="KW-0274">FAD</keyword>
<keyword evidence="2" id="KW-0285">Flavoprotein</keyword>
<organism evidence="6 7">
    <name type="scientific">Clohesyomyces aquaticus</name>
    <dbReference type="NCBI Taxonomy" id="1231657"/>
    <lineage>
        <taxon>Eukaryota</taxon>
        <taxon>Fungi</taxon>
        <taxon>Dikarya</taxon>
        <taxon>Ascomycota</taxon>
        <taxon>Pezizomycotina</taxon>
        <taxon>Dothideomycetes</taxon>
        <taxon>Pleosporomycetidae</taxon>
        <taxon>Pleosporales</taxon>
        <taxon>Lindgomycetaceae</taxon>
        <taxon>Clohesyomyces</taxon>
    </lineage>
</organism>
<evidence type="ECO:0000259" key="5">
    <source>
        <dbReference type="Pfam" id="PF01565"/>
    </source>
</evidence>
<dbReference type="STRING" id="1231657.A0A1Y1ZTL7"/>
<dbReference type="SUPFAM" id="SSF56176">
    <property type="entry name" value="FAD-binding/transporter-associated domain-like"/>
    <property type="match status" value="1"/>
</dbReference>
<dbReference type="Gene3D" id="3.30.465.10">
    <property type="match status" value="2"/>
</dbReference>
<dbReference type="PANTHER" id="PTHR42973">
    <property type="entry name" value="BINDING OXIDOREDUCTASE, PUTATIVE (AFU_ORTHOLOGUE AFUA_1G17690)-RELATED"/>
    <property type="match status" value="1"/>
</dbReference>
<dbReference type="InterPro" id="IPR006094">
    <property type="entry name" value="Oxid_FAD_bind_N"/>
</dbReference>
<gene>
    <name evidence="6" type="ORF">BCR34DRAFT_623728</name>
</gene>
<dbReference type="OrthoDB" id="2151789at2759"/>
<dbReference type="AlphaFoldDB" id="A0A1Y1ZTL7"/>
<evidence type="ECO:0000313" key="7">
    <source>
        <dbReference type="Proteomes" id="UP000193144"/>
    </source>
</evidence>
<comment type="similarity">
    <text evidence="1">Belongs to the oxygen-dependent FAD-linked oxidoreductase family.</text>
</comment>
<dbReference type="EMBL" id="MCFA01000040">
    <property type="protein sequence ID" value="ORY13599.1"/>
    <property type="molecule type" value="Genomic_DNA"/>
</dbReference>
<sequence>MTNSVPLQSLSVGTIPPGFSTSRTIAEALPSKGCAALKTKFPSKVFYPGSPVYEYESHQYRSNIEPMSPGCIFRPMTSLDVSEAVLVNRDTNTQFAVRGGGHMGSNNIHNGVLVVLSNLTTLELCNDGNTLSLGPGFTWGRVYSYLEKYDLAAAGGRLSSIEVPDLLLAGGGGSSNFGIVTKFKLRTFKSTKVWAGMYTVSGEHLDQFSPAFANYSAFNTDPLSHVPMVVAATETSTVAAVILFYDSDTVSSPVSFAPFFALSSIANSCVFKTLSHFAIETAGLVVPSISNLFIAGTTTGKIFFDPFPSLFAHVPFSNFSLISIDRQPIGSSWTAGSKAVNPVGNALGLDTAMVEWFGSEYDAFIYSGVQNMTAAINAATQKARLFDVFNCMGDAAGFQAIYSGYGAANKAKLPSISRKYDPDGVYQNLMPGGFKIGV</sequence>
<name>A0A1Y1ZTL7_9PLEO</name>
<feature type="domain" description="FAD linked oxidase N-terminal" evidence="5">
    <location>
        <begin position="69"/>
        <end position="169"/>
    </location>
</feature>
<evidence type="ECO:0000313" key="6">
    <source>
        <dbReference type="EMBL" id="ORY13599.1"/>
    </source>
</evidence>
<dbReference type="InterPro" id="IPR050416">
    <property type="entry name" value="FAD-linked_Oxidoreductase"/>
</dbReference>
<protein>
    <recommendedName>
        <fullName evidence="5">FAD linked oxidase N-terminal domain-containing protein</fullName>
    </recommendedName>
</protein>
<dbReference type="Proteomes" id="UP000193144">
    <property type="component" value="Unassembled WGS sequence"/>
</dbReference>
<evidence type="ECO:0000256" key="3">
    <source>
        <dbReference type="ARBA" id="ARBA00022827"/>
    </source>
</evidence>
<dbReference type="InterPro" id="IPR016169">
    <property type="entry name" value="FAD-bd_PCMH_sub2"/>
</dbReference>
<proteinExistence type="inferred from homology"/>
<dbReference type="PANTHER" id="PTHR42973:SF53">
    <property type="entry name" value="FAD-BINDING PCMH-TYPE DOMAIN-CONTAINING PROTEIN-RELATED"/>
    <property type="match status" value="1"/>
</dbReference>
<keyword evidence="4" id="KW-0560">Oxidoreductase</keyword>
<comment type="caution">
    <text evidence="6">The sequence shown here is derived from an EMBL/GenBank/DDBJ whole genome shotgun (WGS) entry which is preliminary data.</text>
</comment>